<accession>A0A948WY98</accession>
<dbReference type="AlphaFoldDB" id="A0A948WY98"/>
<sequence length="70" mass="6966">MGIYPTGAAPYHSTQHSPAQSILNTDTACAEEKDDGDDGDGDGGDGGDGDGDGGANPPYRPSSALSETKP</sequence>
<dbReference type="Proteomes" id="UP000733611">
    <property type="component" value="Unassembled WGS sequence"/>
</dbReference>
<feature type="compositionally biased region" description="Polar residues" evidence="1">
    <location>
        <begin position="12"/>
        <end position="27"/>
    </location>
</feature>
<reference evidence="2" key="1">
    <citation type="journal article" date="2021" name="PeerJ">
        <title>Extensive microbial diversity within the chicken gut microbiome revealed by metagenomics and culture.</title>
        <authorList>
            <person name="Gilroy R."/>
            <person name="Ravi A."/>
            <person name="Getino M."/>
            <person name="Pursley I."/>
            <person name="Horton D.L."/>
            <person name="Alikhan N.F."/>
            <person name="Baker D."/>
            <person name="Gharbi K."/>
            <person name="Hall N."/>
            <person name="Watson M."/>
            <person name="Adriaenssens E.M."/>
            <person name="Foster-Nyarko E."/>
            <person name="Jarju S."/>
            <person name="Secka A."/>
            <person name="Antonio M."/>
            <person name="Oren A."/>
            <person name="Chaudhuri R.R."/>
            <person name="La Ragione R."/>
            <person name="Hildebrand F."/>
            <person name="Pallen M.J."/>
        </authorList>
    </citation>
    <scope>NUCLEOTIDE SEQUENCE</scope>
    <source>
        <strain evidence="2">378</strain>
    </source>
</reference>
<dbReference type="EMBL" id="JAHLFE010000021">
    <property type="protein sequence ID" value="MBU3843508.1"/>
    <property type="molecule type" value="Genomic_DNA"/>
</dbReference>
<organism evidence="2 3">
    <name type="scientific">Candidatus Anaerobiospirillum pullicola</name>
    <dbReference type="NCBI Taxonomy" id="2838451"/>
    <lineage>
        <taxon>Bacteria</taxon>
        <taxon>Pseudomonadati</taxon>
        <taxon>Pseudomonadota</taxon>
        <taxon>Gammaproteobacteria</taxon>
        <taxon>Aeromonadales</taxon>
        <taxon>Succinivibrionaceae</taxon>
        <taxon>Anaerobiospirillum</taxon>
    </lineage>
</organism>
<comment type="caution">
    <text evidence="2">The sequence shown here is derived from an EMBL/GenBank/DDBJ whole genome shotgun (WGS) entry which is preliminary data.</text>
</comment>
<evidence type="ECO:0000313" key="3">
    <source>
        <dbReference type="Proteomes" id="UP000733611"/>
    </source>
</evidence>
<feature type="compositionally biased region" description="Acidic residues" evidence="1">
    <location>
        <begin position="32"/>
        <end position="51"/>
    </location>
</feature>
<evidence type="ECO:0000256" key="1">
    <source>
        <dbReference type="SAM" id="MobiDB-lite"/>
    </source>
</evidence>
<name>A0A948WY98_9GAMM</name>
<reference evidence="2" key="2">
    <citation type="submission" date="2021-04" db="EMBL/GenBank/DDBJ databases">
        <authorList>
            <person name="Gilroy R."/>
        </authorList>
    </citation>
    <scope>NUCLEOTIDE SEQUENCE</scope>
    <source>
        <strain evidence="2">378</strain>
    </source>
</reference>
<proteinExistence type="predicted"/>
<feature type="region of interest" description="Disordered" evidence="1">
    <location>
        <begin position="1"/>
        <end position="70"/>
    </location>
</feature>
<evidence type="ECO:0000313" key="2">
    <source>
        <dbReference type="EMBL" id="MBU3843508.1"/>
    </source>
</evidence>
<gene>
    <name evidence="2" type="ORF">H9847_01345</name>
</gene>
<protein>
    <submittedName>
        <fullName evidence="2">Uncharacterized protein</fullName>
    </submittedName>
</protein>